<sequence length="237" mass="26562">MFTSITTDSHPPFIRHLDLGWISHFPSLRYCLVTFSVHHYQDRLFEEFGIPFPHKLNMAVVKRRAEYLAARYAAQRVLLMGGCDRIPTISPDGSPVWPSGWCGSLSHTHEYAVAVVSPSVSNLIPGIDIEVLSQDTMQETVHIFACTDELNLLATSDIDYSTALLVIFSAKESLFKALYPEVGRFFNFDAAKVCKIDSLNQKITIELTKTLTPNRVKGLKITGYYSFSNGRVITLIA</sequence>
<keyword evidence="13" id="KW-0460">Magnesium</keyword>
<dbReference type="SUPFAM" id="SSF56214">
    <property type="entry name" value="4'-phosphopantetheinyl transferase"/>
    <property type="match status" value="1"/>
</dbReference>
<evidence type="ECO:0000256" key="9">
    <source>
        <dbReference type="ARBA" id="ARBA00031996"/>
    </source>
</evidence>
<keyword evidence="7" id="KW-0259">Enterobactin biosynthesis</keyword>
<dbReference type="PANTHER" id="PTHR38096:SF1">
    <property type="entry name" value="ENTEROBACTIN SYNTHASE COMPONENT D"/>
    <property type="match status" value="1"/>
</dbReference>
<comment type="similarity">
    <text evidence="3">Belongs to the P-Pant transferase superfamily. EntD family.</text>
</comment>
<comment type="catalytic activity">
    <reaction evidence="11">
        <text>apo-[peptidyl-carrier protein] + CoA = holo-[peptidyl-carrier protein] + adenosine 3',5'-bisphosphate + H(+)</text>
        <dbReference type="Rhea" id="RHEA:46228"/>
        <dbReference type="Rhea" id="RHEA-COMP:11479"/>
        <dbReference type="Rhea" id="RHEA-COMP:11480"/>
        <dbReference type="ChEBI" id="CHEBI:15378"/>
        <dbReference type="ChEBI" id="CHEBI:29999"/>
        <dbReference type="ChEBI" id="CHEBI:57287"/>
        <dbReference type="ChEBI" id="CHEBI:58343"/>
        <dbReference type="ChEBI" id="CHEBI:64479"/>
    </reaction>
</comment>
<feature type="binding site" evidence="13">
    <location>
        <position position="128"/>
    </location>
    <ligand>
        <name>Mg(2+)</name>
        <dbReference type="ChEBI" id="CHEBI:18420"/>
    </ligand>
</feature>
<evidence type="ECO:0000313" key="16">
    <source>
        <dbReference type="EMBL" id="OQM42259.1"/>
    </source>
</evidence>
<evidence type="ECO:0000256" key="6">
    <source>
        <dbReference type="ARBA" id="ARBA00022679"/>
    </source>
</evidence>
<evidence type="ECO:0000256" key="8">
    <source>
        <dbReference type="ARBA" id="ARBA00029894"/>
    </source>
</evidence>
<evidence type="ECO:0000256" key="13">
    <source>
        <dbReference type="PIRSR" id="PIRSR603542-2"/>
    </source>
</evidence>
<comment type="caution">
    <text evidence="16">The sequence shown here is derived from an EMBL/GenBank/DDBJ whole genome shotgun (WGS) entry which is preliminary data.</text>
</comment>
<feature type="domain" description="4'-phosphopantetheinyl transferase N-terminal" evidence="15">
    <location>
        <begin position="54"/>
        <end position="117"/>
    </location>
</feature>
<evidence type="ECO:0000256" key="10">
    <source>
        <dbReference type="ARBA" id="ARBA00049176"/>
    </source>
</evidence>
<dbReference type="Pfam" id="PF17837">
    <property type="entry name" value="4PPT_N"/>
    <property type="match status" value="1"/>
</dbReference>
<dbReference type="InterPro" id="IPR003542">
    <property type="entry name" value="Enbac_synth_compD-like"/>
</dbReference>
<evidence type="ECO:0000256" key="12">
    <source>
        <dbReference type="PIRSR" id="PIRSR603542-1"/>
    </source>
</evidence>
<evidence type="ECO:0000256" key="4">
    <source>
        <dbReference type="ARBA" id="ARBA00011503"/>
    </source>
</evidence>
<dbReference type="InterPro" id="IPR037143">
    <property type="entry name" value="4-PPantetheinyl_Trfase_dom_sf"/>
</dbReference>
<dbReference type="AlphaFoldDB" id="A0A1V8P0S9"/>
<evidence type="ECO:0000313" key="17">
    <source>
        <dbReference type="Proteomes" id="UP000192573"/>
    </source>
</evidence>
<dbReference type="GO" id="GO:0009366">
    <property type="term" value="C:enterobactin synthetase complex"/>
    <property type="evidence" value="ECO:0007669"/>
    <property type="project" value="InterPro"/>
</dbReference>
<dbReference type="GO" id="GO:0000287">
    <property type="term" value="F:magnesium ion binding"/>
    <property type="evidence" value="ECO:0007669"/>
    <property type="project" value="InterPro"/>
</dbReference>
<feature type="binding site" evidence="12">
    <location>
        <position position="128"/>
    </location>
    <ligand>
        <name>CoA</name>
        <dbReference type="ChEBI" id="CHEBI:57287"/>
    </ligand>
</feature>
<comment type="catalytic activity">
    <reaction evidence="10">
        <text>apo-[aryl-carrier protein] + CoA = holo-[aryl-carrier protein] + adenosine 3',5'-bisphosphate + H(+)</text>
        <dbReference type="Rhea" id="RHEA:48404"/>
        <dbReference type="Rhea" id="RHEA-COMP:15903"/>
        <dbReference type="Rhea" id="RHEA-COMP:17557"/>
        <dbReference type="ChEBI" id="CHEBI:15378"/>
        <dbReference type="ChEBI" id="CHEBI:29999"/>
        <dbReference type="ChEBI" id="CHEBI:57287"/>
        <dbReference type="ChEBI" id="CHEBI:58343"/>
        <dbReference type="ChEBI" id="CHEBI:64479"/>
    </reaction>
</comment>
<keyword evidence="6 16" id="KW-0808">Transferase</keyword>
<feature type="binding site" evidence="13">
    <location>
        <position position="130"/>
    </location>
    <ligand>
        <name>Mg(2+)</name>
        <dbReference type="ChEBI" id="CHEBI:18420"/>
    </ligand>
</feature>
<name>A0A1V8P0S9_CITBR</name>
<proteinExistence type="inferred from homology"/>
<dbReference type="PRINTS" id="PR01399">
    <property type="entry name" value="ENTSNTHTASED"/>
</dbReference>
<feature type="domain" description="4'-phosphopantetheinyl transferase" evidence="14">
    <location>
        <begin position="126"/>
        <end position="210"/>
    </location>
</feature>
<evidence type="ECO:0000256" key="3">
    <source>
        <dbReference type="ARBA" id="ARBA00008342"/>
    </source>
</evidence>
<evidence type="ECO:0000256" key="11">
    <source>
        <dbReference type="ARBA" id="ARBA00049191"/>
    </source>
</evidence>
<comment type="pathway">
    <text evidence="2">Siderophore biosynthesis; enterobactin biosynthesis.</text>
</comment>
<evidence type="ECO:0000256" key="1">
    <source>
        <dbReference type="ARBA" id="ARBA00003937"/>
    </source>
</evidence>
<evidence type="ECO:0000259" key="15">
    <source>
        <dbReference type="Pfam" id="PF17837"/>
    </source>
</evidence>
<organism evidence="16 17">
    <name type="scientific">Citrobacter braakii</name>
    <dbReference type="NCBI Taxonomy" id="57706"/>
    <lineage>
        <taxon>Bacteria</taxon>
        <taxon>Pseudomonadati</taxon>
        <taxon>Pseudomonadota</taxon>
        <taxon>Gammaproteobacteria</taxon>
        <taxon>Enterobacterales</taxon>
        <taxon>Enterobacteriaceae</taxon>
        <taxon>Citrobacter</taxon>
        <taxon>Citrobacter freundii complex</taxon>
    </lineage>
</organism>
<keyword evidence="13" id="KW-0479">Metal-binding</keyword>
<feature type="binding site" evidence="12">
    <location>
        <position position="172"/>
    </location>
    <ligand>
        <name>CoA</name>
        <dbReference type="ChEBI" id="CHEBI:57287"/>
    </ligand>
</feature>
<gene>
    <name evidence="16" type="ORF">BZK42_12100</name>
</gene>
<feature type="binding site" evidence="12">
    <location>
        <begin position="106"/>
        <end position="107"/>
    </location>
    <ligand>
        <name>CoA</name>
        <dbReference type="ChEBI" id="CHEBI:57287"/>
    </ligand>
</feature>
<reference evidence="16 17" key="1">
    <citation type="submission" date="2017-03" db="EMBL/GenBank/DDBJ databases">
        <authorList>
            <person name="Afonso C.L."/>
            <person name="Miller P.J."/>
            <person name="Scott M.A."/>
            <person name="Spackman E."/>
            <person name="Goraichik I."/>
            <person name="Dimitrov K.M."/>
            <person name="Suarez D.L."/>
            <person name="Swayne D.E."/>
        </authorList>
    </citation>
    <scope>NUCLEOTIDE SEQUENCE [LARGE SCALE GENOMIC DNA]</scope>
    <source>
        <strain evidence="16 17">ATCC 51113</strain>
    </source>
</reference>
<dbReference type="GO" id="GO:0008897">
    <property type="term" value="F:holo-[acyl-carrier-protein] synthase activity"/>
    <property type="evidence" value="ECO:0007669"/>
    <property type="project" value="InterPro"/>
</dbReference>
<feature type="binding site" evidence="12">
    <location>
        <position position="176"/>
    </location>
    <ligand>
        <name>CoA</name>
        <dbReference type="ChEBI" id="CHEBI:57287"/>
    </ligand>
</feature>
<protein>
    <recommendedName>
        <fullName evidence="5">Enterobactin synthase component D</fullName>
    </recommendedName>
    <alternativeName>
        <fullName evidence="8">4'-phosphopantetheinyl transferase EntD</fullName>
    </alternativeName>
    <alternativeName>
        <fullName evidence="9">Enterochelin synthase D</fullName>
    </alternativeName>
</protein>
<evidence type="ECO:0000259" key="14">
    <source>
        <dbReference type="Pfam" id="PF01648"/>
    </source>
</evidence>
<dbReference type="RefSeq" id="WP_080859229.1">
    <property type="nucleotide sequence ID" value="NZ_CP077405.1"/>
</dbReference>
<comment type="function">
    <text evidence="1">Involved in the biosynthesis of the siderophore enterobactin (enterochelin), which is a macrocyclic trimeric lactone of N-(2,3-dihydroxybenzoyl)-serine. The serine trilactone serves as a scaffolding for the three catechol functionalities that provide hexadentate coordination for the tightly ligated iron(2+) atoms. Plays an essential role in the assembly of the enterobactin by catalyzing the transfer of the 4'-phosphopantetheine (Ppant) moiety from coenzyme A to the apo-domains of both EntB (ArCP domain) and EntF (PCP domain) to yield their holo-forms which make them competent for the activation of 2,3-dihydroxybenzoate (DHB) and L-serine, respectively.</text>
</comment>
<feature type="binding site" evidence="13">
    <location>
        <position position="129"/>
    </location>
    <ligand>
        <name>Mg(2+)</name>
        <dbReference type="ChEBI" id="CHEBI:18420"/>
    </ligand>
</feature>
<dbReference type="GO" id="GO:0009239">
    <property type="term" value="P:enterobactin biosynthetic process"/>
    <property type="evidence" value="ECO:0007669"/>
    <property type="project" value="UniProtKB-UniPathway"/>
</dbReference>
<evidence type="ECO:0000256" key="5">
    <source>
        <dbReference type="ARBA" id="ARBA00019087"/>
    </source>
</evidence>
<dbReference type="InterPro" id="IPR041354">
    <property type="entry name" value="4PPT_N"/>
</dbReference>
<dbReference type="InterPro" id="IPR008278">
    <property type="entry name" value="4-PPantetheinyl_Trfase_dom"/>
</dbReference>
<dbReference type="Pfam" id="PF01648">
    <property type="entry name" value="ACPS"/>
    <property type="match status" value="1"/>
</dbReference>
<evidence type="ECO:0000256" key="7">
    <source>
        <dbReference type="ARBA" id="ARBA00023191"/>
    </source>
</evidence>
<comment type="subunit">
    <text evidence="4">EntB, EntD, EntE, and EntF form a multienzyme complex called enterobactin synthase.</text>
</comment>
<feature type="binding site" evidence="12">
    <location>
        <position position="63"/>
    </location>
    <ligand>
        <name>CoA</name>
        <dbReference type="ChEBI" id="CHEBI:57287"/>
    </ligand>
</feature>
<feature type="binding site" evidence="12">
    <location>
        <position position="71"/>
    </location>
    <ligand>
        <name>CoA</name>
        <dbReference type="ChEBI" id="CHEBI:57287"/>
    </ligand>
</feature>
<evidence type="ECO:0000256" key="2">
    <source>
        <dbReference type="ARBA" id="ARBA00004993"/>
    </source>
</evidence>
<comment type="cofactor">
    <cofactor evidence="13">
        <name>Mg(2+)</name>
        <dbReference type="ChEBI" id="CHEBI:18420"/>
    </cofactor>
</comment>
<dbReference type="EMBL" id="NAEW01000004">
    <property type="protein sequence ID" value="OQM42259.1"/>
    <property type="molecule type" value="Genomic_DNA"/>
</dbReference>
<dbReference type="Proteomes" id="UP000192573">
    <property type="component" value="Unassembled WGS sequence"/>
</dbReference>
<dbReference type="UniPathway" id="UPA00017"/>
<dbReference type="PANTHER" id="PTHR38096">
    <property type="entry name" value="ENTEROBACTIN SYNTHASE COMPONENT D"/>
    <property type="match status" value="1"/>
</dbReference>
<accession>A0A1V8P0S9</accession>
<dbReference type="GO" id="GO:0005886">
    <property type="term" value="C:plasma membrane"/>
    <property type="evidence" value="ECO:0007669"/>
    <property type="project" value="TreeGrafter"/>
</dbReference>